<sequence>ILCVTCDNVSANDAMVSALADIISHYRGPVDRVQCLAHIINLVVQVILRQFNKPKKKKEQTNRKPQSKKGHEQHQELEDDSNAETEGVEEEEEDSEMDEAEIDETDVRDGEDDMVDGIEEVEAAMKQDMALADEHVKPMRQVLSKVSSP</sequence>
<proteinExistence type="predicted"/>
<accession>A0AAD4LWG1</accession>
<dbReference type="AlphaFoldDB" id="A0AAD4LWG1"/>
<comment type="caution">
    <text evidence="2">The sequence shown here is derived from an EMBL/GenBank/DDBJ whole genome shotgun (WGS) entry which is preliminary data.</text>
</comment>
<dbReference type="Proteomes" id="UP001203297">
    <property type="component" value="Unassembled WGS sequence"/>
</dbReference>
<feature type="region of interest" description="Disordered" evidence="1">
    <location>
        <begin position="54"/>
        <end position="112"/>
    </location>
</feature>
<organism evidence="2 3">
    <name type="scientific">Multifurca ochricompacta</name>
    <dbReference type="NCBI Taxonomy" id="376703"/>
    <lineage>
        <taxon>Eukaryota</taxon>
        <taxon>Fungi</taxon>
        <taxon>Dikarya</taxon>
        <taxon>Basidiomycota</taxon>
        <taxon>Agaricomycotina</taxon>
        <taxon>Agaricomycetes</taxon>
        <taxon>Russulales</taxon>
        <taxon>Russulaceae</taxon>
        <taxon>Multifurca</taxon>
    </lineage>
</organism>
<gene>
    <name evidence="2" type="ORF">B0F90DRAFT_1644791</name>
</gene>
<protein>
    <submittedName>
        <fullName evidence="2">Uncharacterized protein</fullName>
    </submittedName>
</protein>
<evidence type="ECO:0000256" key="1">
    <source>
        <dbReference type="SAM" id="MobiDB-lite"/>
    </source>
</evidence>
<evidence type="ECO:0000313" key="2">
    <source>
        <dbReference type="EMBL" id="KAI0292823.1"/>
    </source>
</evidence>
<feature type="non-terminal residue" evidence="2">
    <location>
        <position position="1"/>
    </location>
</feature>
<reference evidence="2" key="1">
    <citation type="journal article" date="2022" name="New Phytol.">
        <title>Evolutionary transition to the ectomycorrhizal habit in the genomes of a hyperdiverse lineage of mushroom-forming fungi.</title>
        <authorList>
            <person name="Looney B."/>
            <person name="Miyauchi S."/>
            <person name="Morin E."/>
            <person name="Drula E."/>
            <person name="Courty P.E."/>
            <person name="Kohler A."/>
            <person name="Kuo A."/>
            <person name="LaButti K."/>
            <person name="Pangilinan J."/>
            <person name="Lipzen A."/>
            <person name="Riley R."/>
            <person name="Andreopoulos W."/>
            <person name="He G."/>
            <person name="Johnson J."/>
            <person name="Nolan M."/>
            <person name="Tritt A."/>
            <person name="Barry K.W."/>
            <person name="Grigoriev I.V."/>
            <person name="Nagy L.G."/>
            <person name="Hibbett D."/>
            <person name="Henrissat B."/>
            <person name="Matheny P.B."/>
            <person name="Labbe J."/>
            <person name="Martin F.M."/>
        </authorList>
    </citation>
    <scope>NUCLEOTIDE SEQUENCE</scope>
    <source>
        <strain evidence="2">BPL690</strain>
    </source>
</reference>
<keyword evidence="3" id="KW-1185">Reference proteome</keyword>
<name>A0AAD4LWG1_9AGAM</name>
<evidence type="ECO:0000313" key="3">
    <source>
        <dbReference type="Proteomes" id="UP001203297"/>
    </source>
</evidence>
<dbReference type="EMBL" id="WTXG01000111">
    <property type="protein sequence ID" value="KAI0292823.1"/>
    <property type="molecule type" value="Genomic_DNA"/>
</dbReference>
<feature type="compositionally biased region" description="Acidic residues" evidence="1">
    <location>
        <begin position="77"/>
        <end position="112"/>
    </location>
</feature>